<name>A0ABW0ICR0_9BACT</name>
<dbReference type="InterPro" id="IPR012337">
    <property type="entry name" value="RNaseH-like_sf"/>
</dbReference>
<gene>
    <name evidence="2" type="ORF">ACFPMF_15305</name>
</gene>
<keyword evidence="3" id="KW-1185">Reference proteome</keyword>
<evidence type="ECO:0000313" key="3">
    <source>
        <dbReference type="Proteomes" id="UP001596106"/>
    </source>
</evidence>
<dbReference type="InterPro" id="IPR036397">
    <property type="entry name" value="RNaseH_sf"/>
</dbReference>
<dbReference type="PANTHER" id="PTHR46889">
    <property type="entry name" value="TRANSPOSASE INSF FOR INSERTION SEQUENCE IS3B-RELATED"/>
    <property type="match status" value="1"/>
</dbReference>
<reference evidence="3" key="1">
    <citation type="journal article" date="2019" name="Int. J. Syst. Evol. Microbiol.">
        <title>The Global Catalogue of Microorganisms (GCM) 10K type strain sequencing project: providing services to taxonomists for standard genome sequencing and annotation.</title>
        <authorList>
            <consortium name="The Broad Institute Genomics Platform"/>
            <consortium name="The Broad Institute Genome Sequencing Center for Infectious Disease"/>
            <person name="Wu L."/>
            <person name="Ma J."/>
        </authorList>
    </citation>
    <scope>NUCLEOTIDE SEQUENCE [LARGE SCALE GENOMIC DNA]</scope>
    <source>
        <strain evidence="3">CCUG 55250</strain>
    </source>
</reference>
<dbReference type="PROSITE" id="PS50994">
    <property type="entry name" value="INTEGRASE"/>
    <property type="match status" value="1"/>
</dbReference>
<organism evidence="2 3">
    <name type="scientific">Larkinella bovis</name>
    <dbReference type="NCBI Taxonomy" id="683041"/>
    <lineage>
        <taxon>Bacteria</taxon>
        <taxon>Pseudomonadati</taxon>
        <taxon>Bacteroidota</taxon>
        <taxon>Cytophagia</taxon>
        <taxon>Cytophagales</taxon>
        <taxon>Spirosomataceae</taxon>
        <taxon>Larkinella</taxon>
    </lineage>
</organism>
<sequence>MNQYQDRISRQKLCRWLGLAQSRFYYQSKSGRRGRQASTHTPLAGGGRVTNQTVIDAVRQLLEDPLVCYGYQKMTDHLREQGYRINPKKVYRLLKEHNLLLGITIRSTGPRKWVSHRKIDAQYPLEYLCHDIKYVWVKGEKRNYLLYSILDVYSRKILYSLFQKSIRKADVVRAFLHIQRAYGLKGVKIRNDNGSQFVSHLVKRFLRDQQAEQEFTHVATPEENSYIEAYHSILERELLIRYEFDSYYESDGRRRPACN</sequence>
<evidence type="ECO:0000259" key="1">
    <source>
        <dbReference type="PROSITE" id="PS50994"/>
    </source>
</evidence>
<dbReference type="Pfam" id="PF13276">
    <property type="entry name" value="HTH_21"/>
    <property type="match status" value="1"/>
</dbReference>
<dbReference type="InterPro" id="IPR001584">
    <property type="entry name" value="Integrase_cat-core"/>
</dbReference>
<feature type="domain" description="Integrase catalytic" evidence="1">
    <location>
        <begin position="120"/>
        <end position="259"/>
    </location>
</feature>
<dbReference type="Gene3D" id="3.30.420.10">
    <property type="entry name" value="Ribonuclease H-like superfamily/Ribonuclease H"/>
    <property type="match status" value="1"/>
</dbReference>
<accession>A0ABW0ICR0</accession>
<comment type="caution">
    <text evidence="2">The sequence shown here is derived from an EMBL/GenBank/DDBJ whole genome shotgun (WGS) entry which is preliminary data.</text>
</comment>
<dbReference type="EMBL" id="JBHSMA010000004">
    <property type="protein sequence ID" value="MFC5410689.1"/>
    <property type="molecule type" value="Genomic_DNA"/>
</dbReference>
<proteinExistence type="predicted"/>
<protein>
    <submittedName>
        <fullName evidence="2">DDE-type integrase/transposase/recombinase</fullName>
    </submittedName>
</protein>
<evidence type="ECO:0000313" key="2">
    <source>
        <dbReference type="EMBL" id="MFC5410689.1"/>
    </source>
</evidence>
<dbReference type="Pfam" id="PF00665">
    <property type="entry name" value="rve"/>
    <property type="match status" value="1"/>
</dbReference>
<dbReference type="PANTHER" id="PTHR46889:SF4">
    <property type="entry name" value="TRANSPOSASE INSO FOR INSERTION SEQUENCE ELEMENT IS911B-RELATED"/>
    <property type="match status" value="1"/>
</dbReference>
<dbReference type="InterPro" id="IPR025948">
    <property type="entry name" value="HTH-like_dom"/>
</dbReference>
<dbReference type="Proteomes" id="UP001596106">
    <property type="component" value="Unassembled WGS sequence"/>
</dbReference>
<dbReference type="InterPro" id="IPR050900">
    <property type="entry name" value="Transposase_IS3/IS150/IS904"/>
</dbReference>
<dbReference type="SUPFAM" id="SSF53098">
    <property type="entry name" value="Ribonuclease H-like"/>
    <property type="match status" value="1"/>
</dbReference>